<evidence type="ECO:0000313" key="2">
    <source>
        <dbReference type="EMBL" id="APG48396.1"/>
    </source>
</evidence>
<gene>
    <name evidence="2" type="ORF">PhaeoP97_03021</name>
</gene>
<accession>A0A1L3I8J3</accession>
<dbReference type="AlphaFoldDB" id="A0A1L3I8J3"/>
<dbReference type="Proteomes" id="UP000183859">
    <property type="component" value="Chromosome"/>
</dbReference>
<keyword evidence="3" id="KW-1185">Reference proteome</keyword>
<reference evidence="3" key="1">
    <citation type="submission" date="2016-07" db="EMBL/GenBank/DDBJ databases">
        <title>Phaeobacter portensis sp. nov., a tropodithietic acid producing bacterium isolated from a German harbor.</title>
        <authorList>
            <person name="Freese H.M."/>
            <person name="Bunk B."/>
            <person name="Breider S."/>
            <person name="Brinkhoff T."/>
        </authorList>
    </citation>
    <scope>NUCLEOTIDE SEQUENCE [LARGE SCALE GENOMIC DNA]</scope>
    <source>
        <strain evidence="3">P97</strain>
    </source>
</reference>
<dbReference type="EMBL" id="CP016364">
    <property type="protein sequence ID" value="APG48396.1"/>
    <property type="molecule type" value="Genomic_DNA"/>
</dbReference>
<name>A0A1L3I8J3_9RHOB</name>
<dbReference type="InterPro" id="IPR007420">
    <property type="entry name" value="DUF465"/>
</dbReference>
<dbReference type="OrthoDB" id="7362854at2"/>
<dbReference type="STRING" id="1844006.PhaeoP97_03021"/>
<protein>
    <submittedName>
        <fullName evidence="2">Putative small protein</fullName>
    </submittedName>
</protein>
<feature type="region of interest" description="Disordered" evidence="1">
    <location>
        <begin position="1"/>
        <end position="32"/>
    </location>
</feature>
<sequence>MSLSSHLTELKKKHEHLSMEVEHAQRSPATDGLRIASMKKQKLKLKEEIERLSTEEYAV</sequence>
<dbReference type="RefSeq" id="WP_072505738.1">
    <property type="nucleotide sequence ID" value="NZ_CP016364.1"/>
</dbReference>
<dbReference type="InterPro" id="IPR038444">
    <property type="entry name" value="DUF465_sf"/>
</dbReference>
<evidence type="ECO:0000313" key="3">
    <source>
        <dbReference type="Proteomes" id="UP000183859"/>
    </source>
</evidence>
<organism evidence="2 3">
    <name type="scientific">Phaeobacter porticola</name>
    <dbReference type="NCBI Taxonomy" id="1844006"/>
    <lineage>
        <taxon>Bacteria</taxon>
        <taxon>Pseudomonadati</taxon>
        <taxon>Pseudomonadota</taxon>
        <taxon>Alphaproteobacteria</taxon>
        <taxon>Rhodobacterales</taxon>
        <taxon>Roseobacteraceae</taxon>
        <taxon>Phaeobacter</taxon>
    </lineage>
</organism>
<evidence type="ECO:0000256" key="1">
    <source>
        <dbReference type="SAM" id="MobiDB-lite"/>
    </source>
</evidence>
<dbReference type="KEGG" id="php:PhaeoP97_03021"/>
<proteinExistence type="predicted"/>
<feature type="compositionally biased region" description="Basic and acidic residues" evidence="1">
    <location>
        <begin position="8"/>
        <end position="25"/>
    </location>
</feature>
<dbReference type="Gene3D" id="6.10.280.50">
    <property type="match status" value="1"/>
</dbReference>
<dbReference type="Pfam" id="PF04325">
    <property type="entry name" value="DUF465"/>
    <property type="match status" value="1"/>
</dbReference>